<evidence type="ECO:0000313" key="11">
    <source>
        <dbReference type="Proteomes" id="UP000191820"/>
    </source>
</evidence>
<keyword evidence="11" id="KW-1185">Reference proteome</keyword>
<gene>
    <name evidence="10" type="ORF">SJ2017_3902</name>
</gene>
<evidence type="ECO:0000256" key="6">
    <source>
        <dbReference type="PROSITE-ProRule" id="PRU00169"/>
    </source>
</evidence>
<dbReference type="Proteomes" id="UP000191820">
    <property type="component" value="Chromosome"/>
</dbReference>
<dbReference type="GO" id="GO:0003677">
    <property type="term" value="F:DNA binding"/>
    <property type="evidence" value="ECO:0007669"/>
    <property type="project" value="UniProtKB-KW"/>
</dbReference>
<accession>A0ABM6JR70</accession>
<dbReference type="PANTHER" id="PTHR48111">
    <property type="entry name" value="REGULATOR OF RPOS"/>
    <property type="match status" value="1"/>
</dbReference>
<proteinExistence type="predicted"/>
<dbReference type="InterPro" id="IPR036388">
    <property type="entry name" value="WH-like_DNA-bd_sf"/>
</dbReference>
<dbReference type="InterPro" id="IPR011006">
    <property type="entry name" value="CheY-like_superfamily"/>
</dbReference>
<evidence type="ECO:0000256" key="3">
    <source>
        <dbReference type="ARBA" id="ARBA00023015"/>
    </source>
</evidence>
<keyword evidence="5" id="KW-0804">Transcription</keyword>
<evidence type="ECO:0000256" key="2">
    <source>
        <dbReference type="ARBA" id="ARBA00023012"/>
    </source>
</evidence>
<sequence length="226" mass="25094">MKLLLVEDSEALRRPVIKALKASGFAVDATGDGQEGLWMALEHDYDVIILDIMLPSLDGRDVLKQLREANNESPVLFLTAKDAIEDRVAGLRLGADDYLVKSFAIEELIARVEALARRKYQNRSPKLVVADLELDRSAKTVMRAQQSISLPSQLFALLEYLMLNTNKVISRTQIEQHIYDEQVSPSSNVVDTAVCALRKAISVSSNSAPLIHTRRGMGYMISAEKP</sequence>
<evidence type="ECO:0000256" key="4">
    <source>
        <dbReference type="ARBA" id="ARBA00023125"/>
    </source>
</evidence>
<organism evidence="10 11">
    <name type="scientific">Shewanella japonica</name>
    <dbReference type="NCBI Taxonomy" id="93973"/>
    <lineage>
        <taxon>Bacteria</taxon>
        <taxon>Pseudomonadati</taxon>
        <taxon>Pseudomonadota</taxon>
        <taxon>Gammaproteobacteria</taxon>
        <taxon>Alteromonadales</taxon>
        <taxon>Shewanellaceae</taxon>
        <taxon>Shewanella</taxon>
    </lineage>
</organism>
<keyword evidence="4 7" id="KW-0238">DNA-binding</keyword>
<dbReference type="Pfam" id="PF00486">
    <property type="entry name" value="Trans_reg_C"/>
    <property type="match status" value="1"/>
</dbReference>
<name>A0ABM6JR70_9GAMM</name>
<feature type="modified residue" description="4-aspartylphosphate" evidence="6">
    <location>
        <position position="51"/>
    </location>
</feature>
<dbReference type="RefSeq" id="WP_055025567.1">
    <property type="nucleotide sequence ID" value="NZ_CP020472.1"/>
</dbReference>
<dbReference type="PROSITE" id="PS50110">
    <property type="entry name" value="RESPONSE_REGULATORY"/>
    <property type="match status" value="1"/>
</dbReference>
<evidence type="ECO:0000256" key="5">
    <source>
        <dbReference type="ARBA" id="ARBA00023163"/>
    </source>
</evidence>
<evidence type="ECO:0000259" key="9">
    <source>
        <dbReference type="PROSITE" id="PS51755"/>
    </source>
</evidence>
<evidence type="ECO:0000256" key="7">
    <source>
        <dbReference type="PROSITE-ProRule" id="PRU01091"/>
    </source>
</evidence>
<dbReference type="Pfam" id="PF00072">
    <property type="entry name" value="Response_reg"/>
    <property type="match status" value="1"/>
</dbReference>
<evidence type="ECO:0000313" key="10">
    <source>
        <dbReference type="EMBL" id="ARD24131.1"/>
    </source>
</evidence>
<dbReference type="InterPro" id="IPR001789">
    <property type="entry name" value="Sig_transdc_resp-reg_receiver"/>
</dbReference>
<keyword evidence="2" id="KW-0902">Two-component regulatory system</keyword>
<dbReference type="SUPFAM" id="SSF52172">
    <property type="entry name" value="CheY-like"/>
    <property type="match status" value="1"/>
</dbReference>
<dbReference type="EMBL" id="CP020472">
    <property type="protein sequence ID" value="ARD24131.1"/>
    <property type="molecule type" value="Genomic_DNA"/>
</dbReference>
<dbReference type="InterPro" id="IPR001867">
    <property type="entry name" value="OmpR/PhoB-type_DNA-bd"/>
</dbReference>
<dbReference type="PANTHER" id="PTHR48111:SF22">
    <property type="entry name" value="REGULATOR OF RPOS"/>
    <property type="match status" value="1"/>
</dbReference>
<reference evidence="10 11" key="1">
    <citation type="submission" date="2017-03" db="EMBL/GenBank/DDBJ databases">
        <title>Genome sequencing of Shewanella japonica KCTC 22435.</title>
        <authorList>
            <person name="Kim K.M."/>
        </authorList>
    </citation>
    <scope>NUCLEOTIDE SEQUENCE [LARGE SCALE GENOMIC DNA]</scope>
    <source>
        <strain evidence="10 11">KCTC 22435</strain>
    </source>
</reference>
<dbReference type="SMART" id="SM00448">
    <property type="entry name" value="REC"/>
    <property type="match status" value="1"/>
</dbReference>
<keyword evidence="3" id="KW-0805">Transcription regulation</keyword>
<protein>
    <submittedName>
        <fullName evidence="10">DNA-binding response regulator</fullName>
    </submittedName>
</protein>
<evidence type="ECO:0000256" key="1">
    <source>
        <dbReference type="ARBA" id="ARBA00022553"/>
    </source>
</evidence>
<dbReference type="PROSITE" id="PS51755">
    <property type="entry name" value="OMPR_PHOB"/>
    <property type="match status" value="1"/>
</dbReference>
<dbReference type="Gene3D" id="3.40.50.2300">
    <property type="match status" value="1"/>
</dbReference>
<dbReference type="InterPro" id="IPR039420">
    <property type="entry name" value="WalR-like"/>
</dbReference>
<feature type="DNA-binding region" description="OmpR/PhoB-type" evidence="7">
    <location>
        <begin position="124"/>
        <end position="223"/>
    </location>
</feature>
<dbReference type="Gene3D" id="1.10.10.10">
    <property type="entry name" value="Winged helix-like DNA-binding domain superfamily/Winged helix DNA-binding domain"/>
    <property type="match status" value="1"/>
</dbReference>
<evidence type="ECO:0000259" key="8">
    <source>
        <dbReference type="PROSITE" id="PS50110"/>
    </source>
</evidence>
<dbReference type="Gene3D" id="6.10.250.690">
    <property type="match status" value="1"/>
</dbReference>
<dbReference type="SMART" id="SM00862">
    <property type="entry name" value="Trans_reg_C"/>
    <property type="match status" value="1"/>
</dbReference>
<keyword evidence="1 6" id="KW-0597">Phosphoprotein</keyword>
<feature type="domain" description="Response regulatory" evidence="8">
    <location>
        <begin position="2"/>
        <end position="116"/>
    </location>
</feature>
<feature type="domain" description="OmpR/PhoB-type" evidence="9">
    <location>
        <begin position="124"/>
        <end position="223"/>
    </location>
</feature>
<dbReference type="CDD" id="cd00383">
    <property type="entry name" value="trans_reg_C"/>
    <property type="match status" value="1"/>
</dbReference>